<dbReference type="InterPro" id="IPR014748">
    <property type="entry name" value="Enoyl-CoA_hydra_C"/>
</dbReference>
<accession>A0ABP9IH31</accession>
<comment type="similarity">
    <text evidence="1">Belongs to the enoyl-CoA hydratase/isomerase family.</text>
</comment>
<evidence type="ECO:0000313" key="2">
    <source>
        <dbReference type="EMBL" id="GAA4997894.1"/>
    </source>
</evidence>
<evidence type="ECO:0000256" key="1">
    <source>
        <dbReference type="ARBA" id="ARBA00005254"/>
    </source>
</evidence>
<evidence type="ECO:0000313" key="3">
    <source>
        <dbReference type="Proteomes" id="UP001500466"/>
    </source>
</evidence>
<reference evidence="3" key="1">
    <citation type="journal article" date="2019" name="Int. J. Syst. Evol. Microbiol.">
        <title>The Global Catalogue of Microorganisms (GCM) 10K type strain sequencing project: providing services to taxonomists for standard genome sequencing and annotation.</title>
        <authorList>
            <consortium name="The Broad Institute Genomics Platform"/>
            <consortium name="The Broad Institute Genome Sequencing Center for Infectious Disease"/>
            <person name="Wu L."/>
            <person name="Ma J."/>
        </authorList>
    </citation>
    <scope>NUCLEOTIDE SEQUENCE [LARGE SCALE GENOMIC DNA]</scope>
    <source>
        <strain evidence="3">JCM 17986</strain>
    </source>
</reference>
<comment type="caution">
    <text evidence="2">The sequence shown here is derived from an EMBL/GenBank/DDBJ whole genome shotgun (WGS) entry which is preliminary data.</text>
</comment>
<keyword evidence="3" id="KW-1185">Reference proteome</keyword>
<sequence length="266" mass="27929">MSLIRINRPEAGIAVLTMNRPERLNALSFDLVDDLHAALDEVGADNAVRVVILTGAGRGFCSGLDLRTIGPSSVSAGLRPPAGGMRSQAHIADLGPHLRRIPQPAIAAINGPAFAGGLALACACDIRIAARSARMCVQFVKVGVGGCDIGISYTLPRLIGGSRAHELILTAREFDAAEAERIGLVARVVDDGQALDAALDTARTLLAYSPFGVTMTKEVMWANLDASSFDNALHLENRTQILAATSGDVLEAAKAFAEKRPPTWGV</sequence>
<dbReference type="PANTHER" id="PTHR43802:SF1">
    <property type="entry name" value="IP11341P-RELATED"/>
    <property type="match status" value="1"/>
</dbReference>
<dbReference type="PANTHER" id="PTHR43802">
    <property type="entry name" value="ENOYL-COA HYDRATASE"/>
    <property type="match status" value="1"/>
</dbReference>
<dbReference type="SUPFAM" id="SSF52096">
    <property type="entry name" value="ClpP/crotonase"/>
    <property type="match status" value="1"/>
</dbReference>
<proteinExistence type="inferred from homology"/>
<gene>
    <name evidence="2" type="ORF">GCM10023205_84450</name>
</gene>
<protein>
    <submittedName>
        <fullName evidence="2">Enoyl-CoA hydratase-related protein</fullName>
    </submittedName>
</protein>
<dbReference type="EMBL" id="BAABHS010000074">
    <property type="protein sequence ID" value="GAA4997894.1"/>
    <property type="molecule type" value="Genomic_DNA"/>
</dbReference>
<dbReference type="Proteomes" id="UP001500466">
    <property type="component" value="Unassembled WGS sequence"/>
</dbReference>
<name>A0ABP9IH31_9ACTN</name>
<dbReference type="InterPro" id="IPR001753">
    <property type="entry name" value="Enoyl-CoA_hydra/iso"/>
</dbReference>
<dbReference type="Pfam" id="PF00378">
    <property type="entry name" value="ECH_1"/>
    <property type="match status" value="1"/>
</dbReference>
<organism evidence="2 3">
    <name type="scientific">Yinghuangia aomiensis</name>
    <dbReference type="NCBI Taxonomy" id="676205"/>
    <lineage>
        <taxon>Bacteria</taxon>
        <taxon>Bacillati</taxon>
        <taxon>Actinomycetota</taxon>
        <taxon>Actinomycetes</taxon>
        <taxon>Kitasatosporales</taxon>
        <taxon>Streptomycetaceae</taxon>
        <taxon>Yinghuangia</taxon>
    </lineage>
</organism>
<dbReference type="Gene3D" id="1.10.12.10">
    <property type="entry name" value="Lyase 2-enoyl-coa Hydratase, Chain A, domain 2"/>
    <property type="match status" value="1"/>
</dbReference>
<dbReference type="Gene3D" id="3.90.226.10">
    <property type="entry name" value="2-enoyl-CoA Hydratase, Chain A, domain 1"/>
    <property type="match status" value="1"/>
</dbReference>
<dbReference type="CDD" id="cd06558">
    <property type="entry name" value="crotonase-like"/>
    <property type="match status" value="1"/>
</dbReference>
<dbReference type="InterPro" id="IPR029045">
    <property type="entry name" value="ClpP/crotonase-like_dom_sf"/>
</dbReference>
<dbReference type="RefSeq" id="WP_345681219.1">
    <property type="nucleotide sequence ID" value="NZ_BAABHS010000074.1"/>
</dbReference>